<keyword evidence="3" id="KW-1185">Reference proteome</keyword>
<feature type="domain" description="Zinc finger CGNR" evidence="1">
    <location>
        <begin position="136"/>
        <end position="178"/>
    </location>
</feature>
<dbReference type="SUPFAM" id="SSF160904">
    <property type="entry name" value="Jann2411-like"/>
    <property type="match status" value="1"/>
</dbReference>
<gene>
    <name evidence="2" type="ORF">D5H78_04145</name>
</gene>
<dbReference type="InterPro" id="IPR021005">
    <property type="entry name" value="Znf_CGNR"/>
</dbReference>
<evidence type="ECO:0000313" key="2">
    <source>
        <dbReference type="EMBL" id="RJK98122.1"/>
    </source>
</evidence>
<evidence type="ECO:0000259" key="1">
    <source>
        <dbReference type="Pfam" id="PF11706"/>
    </source>
</evidence>
<comment type="caution">
    <text evidence="2">The sequence shown here is derived from an EMBL/GenBank/DDBJ whole genome shotgun (WGS) entry which is preliminary data.</text>
</comment>
<dbReference type="Gene3D" id="1.10.3300.10">
    <property type="entry name" value="Jann2411-like domain"/>
    <property type="match status" value="1"/>
</dbReference>
<dbReference type="EMBL" id="QZEZ01000001">
    <property type="protein sequence ID" value="RJK98122.1"/>
    <property type="molecule type" value="Genomic_DNA"/>
</dbReference>
<dbReference type="PANTHER" id="PTHR35525">
    <property type="entry name" value="BLL6575 PROTEIN"/>
    <property type="match status" value="1"/>
</dbReference>
<protein>
    <submittedName>
        <fullName evidence="2">CGNR zinc finger domain-containing protein</fullName>
    </submittedName>
</protein>
<organism evidence="2 3">
    <name type="scientific">Vallicoccus soli</name>
    <dbReference type="NCBI Taxonomy" id="2339232"/>
    <lineage>
        <taxon>Bacteria</taxon>
        <taxon>Bacillati</taxon>
        <taxon>Actinomycetota</taxon>
        <taxon>Actinomycetes</taxon>
        <taxon>Motilibacterales</taxon>
        <taxon>Vallicoccaceae</taxon>
        <taxon>Vallicoccus</taxon>
    </lineage>
</organism>
<name>A0A3A3Z3X1_9ACTN</name>
<dbReference type="Pfam" id="PF07336">
    <property type="entry name" value="ABATE"/>
    <property type="match status" value="1"/>
</dbReference>
<dbReference type="Proteomes" id="UP000265614">
    <property type="component" value="Unassembled WGS sequence"/>
</dbReference>
<dbReference type="Pfam" id="PF11706">
    <property type="entry name" value="zf-CGNR"/>
    <property type="match status" value="1"/>
</dbReference>
<accession>A0A3A3Z3X1</accession>
<dbReference type="RefSeq" id="WP_119949048.1">
    <property type="nucleotide sequence ID" value="NZ_QZEZ01000001.1"/>
</dbReference>
<reference evidence="2 3" key="1">
    <citation type="submission" date="2018-09" db="EMBL/GenBank/DDBJ databases">
        <title>YIM 75000 draft genome.</title>
        <authorList>
            <person name="Tang S."/>
            <person name="Feng Y."/>
        </authorList>
    </citation>
    <scope>NUCLEOTIDE SEQUENCE [LARGE SCALE GENOMIC DNA]</scope>
    <source>
        <strain evidence="2 3">YIM 75000</strain>
    </source>
</reference>
<dbReference type="InterPro" id="IPR010852">
    <property type="entry name" value="ABATE"/>
</dbReference>
<dbReference type="InterPro" id="IPR023286">
    <property type="entry name" value="ABATE_dom_sf"/>
</dbReference>
<proteinExistence type="predicted"/>
<dbReference type="PANTHER" id="PTHR35525:SF3">
    <property type="entry name" value="BLL6575 PROTEIN"/>
    <property type="match status" value="1"/>
</dbReference>
<evidence type="ECO:0000313" key="3">
    <source>
        <dbReference type="Proteomes" id="UP000265614"/>
    </source>
</evidence>
<dbReference type="AlphaFoldDB" id="A0A3A3Z3X1"/>
<dbReference type="OrthoDB" id="3531194at2"/>
<sequence length="182" mass="19745">MDLASYGDLAVRLVNTADPGRPEQDALVDAAGLEALLGDRAAWRRLPRTDALPRLRALRERLRRIVEDAASGNAARAVRELNVLLAAAPISPQVTAHDRQPWHLHVSEGAHDVVEAYTAAAVMGLAVQLTELGPDRFGVCAASGCRHVFVDTSTNRSRRYCSERCATRANVAAYRARRRAAG</sequence>